<accession>A0ABY7E5A5</accession>
<name>A0ABY7E5A5_MYAAR</name>
<dbReference type="Proteomes" id="UP001164746">
    <property type="component" value="Chromosome 5"/>
</dbReference>
<keyword evidence="2" id="KW-1185">Reference proteome</keyword>
<organism evidence="1 2">
    <name type="scientific">Mya arenaria</name>
    <name type="common">Soft-shell clam</name>
    <dbReference type="NCBI Taxonomy" id="6604"/>
    <lineage>
        <taxon>Eukaryota</taxon>
        <taxon>Metazoa</taxon>
        <taxon>Spiralia</taxon>
        <taxon>Lophotrochozoa</taxon>
        <taxon>Mollusca</taxon>
        <taxon>Bivalvia</taxon>
        <taxon>Autobranchia</taxon>
        <taxon>Heteroconchia</taxon>
        <taxon>Euheterodonta</taxon>
        <taxon>Imparidentia</taxon>
        <taxon>Neoheterodontei</taxon>
        <taxon>Myida</taxon>
        <taxon>Myoidea</taxon>
        <taxon>Myidae</taxon>
        <taxon>Mya</taxon>
    </lineage>
</organism>
<protein>
    <submittedName>
        <fullName evidence="1">Uncharacterized protein</fullName>
    </submittedName>
</protein>
<dbReference type="EMBL" id="CP111016">
    <property type="protein sequence ID" value="WAR05197.1"/>
    <property type="molecule type" value="Genomic_DNA"/>
</dbReference>
<evidence type="ECO:0000313" key="2">
    <source>
        <dbReference type="Proteomes" id="UP001164746"/>
    </source>
</evidence>
<reference evidence="1" key="1">
    <citation type="submission" date="2022-11" db="EMBL/GenBank/DDBJ databases">
        <title>Centuries of genome instability and evolution in soft-shell clam transmissible cancer (bioRxiv).</title>
        <authorList>
            <person name="Hart S.F.M."/>
            <person name="Yonemitsu M.A."/>
            <person name="Giersch R.M."/>
            <person name="Beal B.F."/>
            <person name="Arriagada G."/>
            <person name="Davis B.W."/>
            <person name="Ostrander E.A."/>
            <person name="Goff S.P."/>
            <person name="Metzger M.J."/>
        </authorList>
    </citation>
    <scope>NUCLEOTIDE SEQUENCE</scope>
    <source>
        <strain evidence="1">MELC-2E11</strain>
        <tissue evidence="1">Siphon/mantle</tissue>
    </source>
</reference>
<sequence length="173" mass="19569">MDAFAIYTQEYVIHIHQITQETDERPTTGVKPLRSVHLHPAVRFRRYAYDDVWHSVIPEEPVHEPADPPWNVKPSEDVLMTGFFISTALHEALMLEYGRQQMGLLINQSRGQPTSGSSVGPVHSSITLLLMTPWKLKISGFLEHVVDQFKAGIENLVVIVSVKPADPGFYIRL</sequence>
<gene>
    <name evidence="1" type="ORF">MAR_020566</name>
</gene>
<evidence type="ECO:0000313" key="1">
    <source>
        <dbReference type="EMBL" id="WAR05197.1"/>
    </source>
</evidence>
<proteinExistence type="predicted"/>